<sequence>MVGRRCSPSVHAAAAATAAAARRSGQIRHRRSTEHYSVGGTHDIIIHAMPMPMPMSRSPDAIAIRSSPQLISAKRLNLPILNS</sequence>
<protein>
    <submittedName>
        <fullName evidence="2">Uncharacterized protein</fullName>
    </submittedName>
</protein>
<accession>A0A319DH99</accession>
<evidence type="ECO:0000313" key="2">
    <source>
        <dbReference type="EMBL" id="PYH90513.1"/>
    </source>
</evidence>
<gene>
    <name evidence="2" type="ORF">BO71DRAFT_74215</name>
</gene>
<feature type="region of interest" description="Disordered" evidence="1">
    <location>
        <begin position="17"/>
        <end position="39"/>
    </location>
</feature>
<dbReference type="EMBL" id="KZ825980">
    <property type="protein sequence ID" value="PYH90513.1"/>
    <property type="molecule type" value="Genomic_DNA"/>
</dbReference>
<name>A0A319DH99_9EURO</name>
<dbReference type="AlphaFoldDB" id="A0A319DH99"/>
<keyword evidence="3" id="KW-1185">Reference proteome</keyword>
<reference evidence="2 3" key="1">
    <citation type="submission" date="2018-02" db="EMBL/GenBank/DDBJ databases">
        <title>The genomes of Aspergillus section Nigri reveals drivers in fungal speciation.</title>
        <authorList>
            <consortium name="DOE Joint Genome Institute"/>
            <person name="Vesth T.C."/>
            <person name="Nybo J."/>
            <person name="Theobald S."/>
            <person name="Brandl J."/>
            <person name="Frisvad J.C."/>
            <person name="Nielsen K.F."/>
            <person name="Lyhne E.K."/>
            <person name="Kogle M.E."/>
            <person name="Kuo A."/>
            <person name="Riley R."/>
            <person name="Clum A."/>
            <person name="Nolan M."/>
            <person name="Lipzen A."/>
            <person name="Salamov A."/>
            <person name="Henrissat B."/>
            <person name="Wiebenga A."/>
            <person name="De vries R.P."/>
            <person name="Grigoriev I.V."/>
            <person name="Mortensen U.H."/>
            <person name="Andersen M.R."/>
            <person name="Baker S.E."/>
        </authorList>
    </citation>
    <scope>NUCLEOTIDE SEQUENCE [LARGE SCALE GENOMIC DNA]</scope>
    <source>
        <strain evidence="2 3">CBS 707.79</strain>
    </source>
</reference>
<organism evidence="2 3">
    <name type="scientific">Aspergillus ellipticus CBS 707.79</name>
    <dbReference type="NCBI Taxonomy" id="1448320"/>
    <lineage>
        <taxon>Eukaryota</taxon>
        <taxon>Fungi</taxon>
        <taxon>Dikarya</taxon>
        <taxon>Ascomycota</taxon>
        <taxon>Pezizomycotina</taxon>
        <taxon>Eurotiomycetes</taxon>
        <taxon>Eurotiomycetidae</taxon>
        <taxon>Eurotiales</taxon>
        <taxon>Aspergillaceae</taxon>
        <taxon>Aspergillus</taxon>
        <taxon>Aspergillus subgen. Circumdati</taxon>
    </lineage>
</organism>
<dbReference type="Proteomes" id="UP000247810">
    <property type="component" value="Unassembled WGS sequence"/>
</dbReference>
<dbReference type="VEuPathDB" id="FungiDB:BO71DRAFT_74215"/>
<proteinExistence type="predicted"/>
<evidence type="ECO:0000313" key="3">
    <source>
        <dbReference type="Proteomes" id="UP000247810"/>
    </source>
</evidence>
<evidence type="ECO:0000256" key="1">
    <source>
        <dbReference type="SAM" id="MobiDB-lite"/>
    </source>
</evidence>